<evidence type="ECO:0000313" key="2">
    <source>
        <dbReference type="Proteomes" id="UP000295509"/>
    </source>
</evidence>
<dbReference type="Proteomes" id="UP000295509">
    <property type="component" value="Unassembled WGS sequence"/>
</dbReference>
<dbReference type="AlphaFoldDB" id="A0A4R8LAE1"/>
<proteinExistence type="predicted"/>
<protein>
    <submittedName>
        <fullName evidence="1">Uncharacterized protein</fullName>
    </submittedName>
</protein>
<keyword evidence="2" id="KW-1185">Reference proteome</keyword>
<gene>
    <name evidence="1" type="ORF">BX592_12946</name>
</gene>
<evidence type="ECO:0000313" key="1">
    <source>
        <dbReference type="EMBL" id="TDY38930.1"/>
    </source>
</evidence>
<organism evidence="1 2">
    <name type="scientific">Paraburkholderia rhizosphaerae</name>
    <dbReference type="NCBI Taxonomy" id="480658"/>
    <lineage>
        <taxon>Bacteria</taxon>
        <taxon>Pseudomonadati</taxon>
        <taxon>Pseudomonadota</taxon>
        <taxon>Betaproteobacteria</taxon>
        <taxon>Burkholderiales</taxon>
        <taxon>Burkholderiaceae</taxon>
        <taxon>Paraburkholderia</taxon>
    </lineage>
</organism>
<name>A0A4R8LAE1_9BURK</name>
<accession>A0A4R8LAE1</accession>
<dbReference type="EMBL" id="SORE01000029">
    <property type="protein sequence ID" value="TDY38930.1"/>
    <property type="molecule type" value="Genomic_DNA"/>
</dbReference>
<sequence length="64" mass="7327">MTLRITTVTINRDVHPNTVFVVLQNPAGESAKVQIHFQASVNVNDFTLKELERLAHDELKRLEE</sequence>
<dbReference type="RefSeq" id="WP_134196630.1">
    <property type="nucleotide sequence ID" value="NZ_JBHLUW010000019.1"/>
</dbReference>
<dbReference type="OrthoDB" id="9133511at2"/>
<comment type="caution">
    <text evidence="1">The sequence shown here is derived from an EMBL/GenBank/DDBJ whole genome shotgun (WGS) entry which is preliminary data.</text>
</comment>
<reference evidence="1 2" key="1">
    <citation type="submission" date="2019-03" db="EMBL/GenBank/DDBJ databases">
        <title>Genomic Encyclopedia of Type Strains, Phase III (KMG-III): the genomes of soil and plant-associated and newly described type strains.</title>
        <authorList>
            <person name="Whitman W."/>
        </authorList>
    </citation>
    <scope>NUCLEOTIDE SEQUENCE [LARGE SCALE GENOMIC DNA]</scope>
    <source>
        <strain evidence="1 2">LMG 29544</strain>
    </source>
</reference>